<dbReference type="InterPro" id="IPR000276">
    <property type="entry name" value="GPCR_Rhodpsn"/>
</dbReference>
<accession>A0ABR1D4F6</accession>
<dbReference type="SUPFAM" id="SSF81321">
    <property type="entry name" value="Family A G protein-coupled receptor-like"/>
    <property type="match status" value="1"/>
</dbReference>
<evidence type="ECO:0000313" key="6">
    <source>
        <dbReference type="EMBL" id="KAK6745417.1"/>
    </source>
</evidence>
<evidence type="ECO:0008006" key="8">
    <source>
        <dbReference type="Google" id="ProtNLM"/>
    </source>
</evidence>
<evidence type="ECO:0000256" key="3">
    <source>
        <dbReference type="ARBA" id="ARBA00022989"/>
    </source>
</evidence>
<evidence type="ECO:0000313" key="7">
    <source>
        <dbReference type="Proteomes" id="UP001303046"/>
    </source>
</evidence>
<evidence type="ECO:0000256" key="2">
    <source>
        <dbReference type="ARBA" id="ARBA00022692"/>
    </source>
</evidence>
<reference evidence="6 7" key="1">
    <citation type="submission" date="2023-08" db="EMBL/GenBank/DDBJ databases">
        <title>A Necator americanus chromosomal reference genome.</title>
        <authorList>
            <person name="Ilik V."/>
            <person name="Petrzelkova K.J."/>
            <person name="Pardy F."/>
            <person name="Fuh T."/>
            <person name="Niatou-Singa F.S."/>
            <person name="Gouil Q."/>
            <person name="Baker L."/>
            <person name="Ritchie M.E."/>
            <person name="Jex A.R."/>
            <person name="Gazzola D."/>
            <person name="Li H."/>
            <person name="Toshio Fujiwara R."/>
            <person name="Zhan B."/>
            <person name="Aroian R.V."/>
            <person name="Pafco B."/>
            <person name="Schwarz E.M."/>
        </authorList>
    </citation>
    <scope>NUCLEOTIDE SEQUENCE [LARGE SCALE GENOMIC DNA]</scope>
    <source>
        <strain evidence="6 7">Aroian</strain>
        <tissue evidence="6">Whole animal</tissue>
    </source>
</reference>
<evidence type="ECO:0000256" key="4">
    <source>
        <dbReference type="ARBA" id="ARBA00023136"/>
    </source>
</evidence>
<dbReference type="InterPro" id="IPR018817">
    <property type="entry name" value="7TM_GPCR_serpentine_rcpt_Srz"/>
</dbReference>
<feature type="transmembrane region" description="Helical" evidence="5">
    <location>
        <begin position="126"/>
        <end position="146"/>
    </location>
</feature>
<dbReference type="PRINTS" id="PR00237">
    <property type="entry name" value="GPCRRHODOPSN"/>
</dbReference>
<organism evidence="6 7">
    <name type="scientific">Necator americanus</name>
    <name type="common">Human hookworm</name>
    <dbReference type="NCBI Taxonomy" id="51031"/>
    <lineage>
        <taxon>Eukaryota</taxon>
        <taxon>Metazoa</taxon>
        <taxon>Ecdysozoa</taxon>
        <taxon>Nematoda</taxon>
        <taxon>Chromadorea</taxon>
        <taxon>Rhabditida</taxon>
        <taxon>Rhabditina</taxon>
        <taxon>Rhabditomorpha</taxon>
        <taxon>Strongyloidea</taxon>
        <taxon>Ancylostomatidae</taxon>
        <taxon>Bunostominae</taxon>
        <taxon>Necator</taxon>
    </lineage>
</organism>
<keyword evidence="2 5" id="KW-0812">Transmembrane</keyword>
<dbReference type="Gene3D" id="1.20.1070.10">
    <property type="entry name" value="Rhodopsin 7-helix transmembrane proteins"/>
    <property type="match status" value="1"/>
</dbReference>
<dbReference type="Pfam" id="PF10325">
    <property type="entry name" value="7TM_GPCR_Srz"/>
    <property type="match status" value="1"/>
</dbReference>
<keyword evidence="4 5" id="KW-0472">Membrane</keyword>
<comment type="caution">
    <text evidence="6">The sequence shown here is derived from an EMBL/GenBank/DDBJ whole genome shotgun (WGS) entry which is preliminary data.</text>
</comment>
<feature type="transmembrane region" description="Helical" evidence="5">
    <location>
        <begin position="81"/>
        <end position="106"/>
    </location>
</feature>
<feature type="transmembrane region" description="Helical" evidence="5">
    <location>
        <begin position="43"/>
        <end position="69"/>
    </location>
</feature>
<feature type="transmembrane region" description="Helical" evidence="5">
    <location>
        <begin position="158"/>
        <end position="177"/>
    </location>
</feature>
<proteinExistence type="predicted"/>
<keyword evidence="3 5" id="KW-1133">Transmembrane helix</keyword>
<dbReference type="Proteomes" id="UP001303046">
    <property type="component" value="Unassembled WGS sequence"/>
</dbReference>
<comment type="subcellular location">
    <subcellularLocation>
        <location evidence="1">Membrane</location>
    </subcellularLocation>
</comment>
<keyword evidence="7" id="KW-1185">Reference proteome</keyword>
<evidence type="ECO:0000256" key="5">
    <source>
        <dbReference type="SAM" id="Phobius"/>
    </source>
</evidence>
<dbReference type="PANTHER" id="PTHR22718">
    <property type="entry name" value="SERPENTINE RECEPTOR, CLASS X"/>
    <property type="match status" value="1"/>
</dbReference>
<feature type="transmembrane region" description="Helical" evidence="5">
    <location>
        <begin position="201"/>
        <end position="227"/>
    </location>
</feature>
<gene>
    <name evidence="6" type="primary">Necator_chrIII.g12644</name>
    <name evidence="6" type="ORF">RB195_011877</name>
</gene>
<protein>
    <recommendedName>
        <fullName evidence="8">G-protein coupled receptors family 1 profile domain-containing protein</fullName>
    </recommendedName>
</protein>
<name>A0ABR1D4F6_NECAM</name>
<dbReference type="EMBL" id="JAVFWL010000003">
    <property type="protein sequence ID" value="KAK6745417.1"/>
    <property type="molecule type" value="Genomic_DNA"/>
</dbReference>
<dbReference type="PANTHER" id="PTHR22718:SF36">
    <property type="entry name" value="G_PROTEIN_RECEP_F1_2 DOMAIN-CONTAINING PROTEIN-RELATED"/>
    <property type="match status" value="1"/>
</dbReference>
<sequence>MSLLFLTSNNSSRNFDRDLLVVHCTRRRCDSRFDKEVDTYNILVLRIIELLVLLITLLLNVLLVTAISISRSNFTSTFFKLIRLLSLLLVFHSLISILLKTLPSFFHTSFPYQNNLSLCIDLFSRYLAVLLIFILALNRFCVLVVSRLEELLFSGLRFIVLPCISVLVAAGLTVMVIKWCEMERTYVDWLGFVDSVKSPDFYVISGHCFLLFPVLSLLLHIVIFVWMKKSNALTSKSASVKKAERRMCVQVLLTVLCEVLSYCSAQKACWICSKEFLLKREAMR</sequence>
<evidence type="ECO:0000256" key="1">
    <source>
        <dbReference type="ARBA" id="ARBA00004370"/>
    </source>
</evidence>